<dbReference type="SUPFAM" id="SSF52540">
    <property type="entry name" value="P-loop containing nucleoside triphosphate hydrolases"/>
    <property type="match status" value="1"/>
</dbReference>
<dbReference type="SMART" id="SM00382">
    <property type="entry name" value="AAA"/>
    <property type="match status" value="1"/>
</dbReference>
<dbReference type="Proteomes" id="UP000000562">
    <property type="component" value="Chromosome"/>
</dbReference>
<keyword evidence="7" id="KW-0029">Amino-acid transport</keyword>
<keyword evidence="5" id="KW-0547">Nucleotide-binding</keyword>
<proteinExistence type="inferred from homology"/>
<reference evidence="10 11" key="1">
    <citation type="journal article" date="2002" name="Nat. Genet.">
        <title>Genome sequence of the endocellular obligate symbiont of tsetse flies, Wigglesworthia glossinidia.</title>
        <authorList>
            <person name="Akman L."/>
            <person name="Yamashita A."/>
            <person name="Watanabe H."/>
            <person name="Oshima K."/>
            <person name="Shiba T."/>
            <person name="Hattori M."/>
            <person name="Aksoy S."/>
        </authorList>
    </citation>
    <scope>NUCLEOTIDE SEQUENCE [LARGE SCALE GENOMIC DNA]</scope>
</reference>
<dbReference type="InterPro" id="IPR027417">
    <property type="entry name" value="P-loop_NTPase"/>
</dbReference>
<evidence type="ECO:0000256" key="6">
    <source>
        <dbReference type="ARBA" id="ARBA00022840"/>
    </source>
</evidence>
<dbReference type="HOGENOM" id="CLU_000604_1_22_6"/>
<accession>Q8D311</accession>
<evidence type="ECO:0000256" key="2">
    <source>
        <dbReference type="ARBA" id="ARBA00006526"/>
    </source>
</evidence>
<keyword evidence="8" id="KW-0472">Membrane</keyword>
<keyword evidence="3" id="KW-0813">Transport</keyword>
<keyword evidence="6" id="KW-0067">ATP-binding</keyword>
<evidence type="ECO:0000256" key="1">
    <source>
        <dbReference type="ARBA" id="ARBA00004417"/>
    </source>
</evidence>
<dbReference type="eggNOG" id="COG1126">
    <property type="taxonomic scope" value="Bacteria"/>
</dbReference>
<evidence type="ECO:0000259" key="9">
    <source>
        <dbReference type="PROSITE" id="PS50893"/>
    </source>
</evidence>
<sequence>MNSKIYKKNSEIIIEFINVNKKFKNQLILKNINLKIKSGEIIVICGPSGSGKSTLIRLINKLEMFDSGEIFVYGNPISNLKGHKLRILRTKIGFVFQQFNLYANLNVLENVALSLIKIQKWEKNHAYDYSISKLKEVGLINKNKCYPHELSGGQQQRVAIARALATDVKIMILDEPTSALDPEMISEVMVVIKKLVNHGITMVIVTHEIQFAKKIADTIVFISSGEIIEKSDPESFFSSPKHPRTKKFLDKILFPIK</sequence>
<name>Q8D311_WIGBR</name>
<dbReference type="GO" id="GO:0005886">
    <property type="term" value="C:plasma membrane"/>
    <property type="evidence" value="ECO:0007669"/>
    <property type="project" value="UniProtKB-SubCell"/>
</dbReference>
<comment type="subcellular location">
    <subcellularLocation>
        <location evidence="1">Cell inner membrane</location>
        <topology evidence="1">Peripheral membrane protein</topology>
    </subcellularLocation>
</comment>
<keyword evidence="11" id="KW-1185">Reference proteome</keyword>
<evidence type="ECO:0000313" key="11">
    <source>
        <dbReference type="Proteomes" id="UP000000562"/>
    </source>
</evidence>
<dbReference type="EMBL" id="BA000021">
    <property type="protein sequence ID" value="BAC24336.1"/>
    <property type="molecule type" value="Genomic_DNA"/>
</dbReference>
<organism evidence="10 11">
    <name type="scientific">Wigglesworthia glossinidia brevipalpis</name>
    <dbReference type="NCBI Taxonomy" id="36870"/>
    <lineage>
        <taxon>Bacteria</taxon>
        <taxon>Pseudomonadati</taxon>
        <taxon>Pseudomonadota</taxon>
        <taxon>Gammaproteobacteria</taxon>
        <taxon>Enterobacterales</taxon>
        <taxon>Erwiniaceae</taxon>
        <taxon>Wigglesworthia</taxon>
    </lineage>
</organism>
<dbReference type="InterPro" id="IPR050086">
    <property type="entry name" value="MetN_ABC_transporter-like"/>
</dbReference>
<dbReference type="Gene3D" id="3.40.50.300">
    <property type="entry name" value="P-loop containing nucleotide triphosphate hydrolases"/>
    <property type="match status" value="1"/>
</dbReference>
<evidence type="ECO:0000256" key="5">
    <source>
        <dbReference type="ARBA" id="ARBA00022741"/>
    </source>
</evidence>
<dbReference type="GO" id="GO:0005524">
    <property type="term" value="F:ATP binding"/>
    <property type="evidence" value="ECO:0007669"/>
    <property type="project" value="UniProtKB-KW"/>
</dbReference>
<dbReference type="InterPro" id="IPR003439">
    <property type="entry name" value="ABC_transporter-like_ATP-bd"/>
</dbReference>
<dbReference type="PROSITE" id="PS00211">
    <property type="entry name" value="ABC_TRANSPORTER_1"/>
    <property type="match status" value="1"/>
</dbReference>
<dbReference type="InterPro" id="IPR003593">
    <property type="entry name" value="AAA+_ATPase"/>
</dbReference>
<evidence type="ECO:0000313" key="10">
    <source>
        <dbReference type="EMBL" id="BAC24336.1"/>
    </source>
</evidence>
<dbReference type="Pfam" id="PF00005">
    <property type="entry name" value="ABC_tran"/>
    <property type="match status" value="1"/>
</dbReference>
<dbReference type="KEGG" id="wbr:gltL"/>
<evidence type="ECO:0000256" key="4">
    <source>
        <dbReference type="ARBA" id="ARBA00022475"/>
    </source>
</evidence>
<dbReference type="PIRSF" id="PIRSF039085">
    <property type="entry name" value="ABC_ATPase_HisP"/>
    <property type="match status" value="1"/>
</dbReference>
<gene>
    <name evidence="10" type="primary">gltL</name>
</gene>
<feature type="domain" description="ABC transporter" evidence="9">
    <location>
        <begin position="14"/>
        <end position="249"/>
    </location>
</feature>
<dbReference type="PANTHER" id="PTHR43166:SF9">
    <property type="entry name" value="GLUTAMATE_ASPARTATE IMPORT ATP-BINDING PROTEIN GLTL"/>
    <property type="match status" value="1"/>
</dbReference>
<evidence type="ECO:0000256" key="7">
    <source>
        <dbReference type="ARBA" id="ARBA00022970"/>
    </source>
</evidence>
<dbReference type="AlphaFoldDB" id="Q8D311"/>
<dbReference type="GO" id="GO:0015424">
    <property type="term" value="F:ABC-type amino acid transporter activity"/>
    <property type="evidence" value="ECO:0007669"/>
    <property type="project" value="InterPro"/>
</dbReference>
<dbReference type="STRING" id="36870.gene:10368678"/>
<comment type="similarity">
    <text evidence="2">Belongs to the ABC transporter superfamily. Drug exporter-2 (TC 3.A.1.117) family.</text>
</comment>
<protein>
    <submittedName>
        <fullName evidence="10">GltL protein</fullName>
    </submittedName>
</protein>
<dbReference type="InterPro" id="IPR030679">
    <property type="entry name" value="ABC_ATPase_HisP-typ"/>
</dbReference>
<keyword evidence="4" id="KW-1003">Cell membrane</keyword>
<evidence type="ECO:0000256" key="8">
    <source>
        <dbReference type="ARBA" id="ARBA00023136"/>
    </source>
</evidence>
<dbReference type="PANTHER" id="PTHR43166">
    <property type="entry name" value="AMINO ACID IMPORT ATP-BINDING PROTEIN"/>
    <property type="match status" value="1"/>
</dbReference>
<dbReference type="PROSITE" id="PS50893">
    <property type="entry name" value="ABC_TRANSPORTER_2"/>
    <property type="match status" value="1"/>
</dbReference>
<dbReference type="GO" id="GO:0016887">
    <property type="term" value="F:ATP hydrolysis activity"/>
    <property type="evidence" value="ECO:0007669"/>
    <property type="project" value="InterPro"/>
</dbReference>
<dbReference type="InterPro" id="IPR017871">
    <property type="entry name" value="ABC_transporter-like_CS"/>
</dbReference>
<evidence type="ECO:0000256" key="3">
    <source>
        <dbReference type="ARBA" id="ARBA00022448"/>
    </source>
</evidence>
<dbReference type="OrthoDB" id="9802264at2"/>